<gene>
    <name evidence="3" type="ORF">H9856_01005</name>
</gene>
<dbReference type="Pfam" id="PF00561">
    <property type="entry name" value="Abhydrolase_1"/>
    <property type="match status" value="1"/>
</dbReference>
<dbReference type="InterPro" id="IPR052920">
    <property type="entry name" value="DNA-binding_regulatory"/>
</dbReference>
<keyword evidence="1" id="KW-1133">Transmembrane helix</keyword>
<keyword evidence="3" id="KW-0378">Hydrolase</keyword>
<evidence type="ECO:0000313" key="3">
    <source>
        <dbReference type="EMBL" id="HIX34987.1"/>
    </source>
</evidence>
<reference evidence="3" key="1">
    <citation type="journal article" date="2021" name="PeerJ">
        <title>Extensive microbial diversity within the chicken gut microbiome revealed by metagenomics and culture.</title>
        <authorList>
            <person name="Gilroy R."/>
            <person name="Ravi A."/>
            <person name="Getino M."/>
            <person name="Pursley I."/>
            <person name="Horton D.L."/>
            <person name="Alikhan N.F."/>
            <person name="Baker D."/>
            <person name="Gharbi K."/>
            <person name="Hall N."/>
            <person name="Watson M."/>
            <person name="Adriaenssens E.M."/>
            <person name="Foster-Nyarko E."/>
            <person name="Jarju S."/>
            <person name="Secka A."/>
            <person name="Antonio M."/>
            <person name="Oren A."/>
            <person name="Chaudhuri R.R."/>
            <person name="La Ragione R."/>
            <person name="Hildebrand F."/>
            <person name="Pallen M.J."/>
        </authorList>
    </citation>
    <scope>NUCLEOTIDE SEQUENCE</scope>
    <source>
        <strain evidence="3">ChiSxjej3B15-572</strain>
    </source>
</reference>
<dbReference type="EMBL" id="DXFH01000001">
    <property type="protein sequence ID" value="HIX34987.1"/>
    <property type="molecule type" value="Genomic_DNA"/>
</dbReference>
<evidence type="ECO:0000256" key="1">
    <source>
        <dbReference type="SAM" id="Phobius"/>
    </source>
</evidence>
<organism evidence="3 4">
    <name type="scientific">Candidatus Limosilactobacillus merdigallinarum</name>
    <dbReference type="NCBI Taxonomy" id="2838652"/>
    <lineage>
        <taxon>Bacteria</taxon>
        <taxon>Bacillati</taxon>
        <taxon>Bacillota</taxon>
        <taxon>Bacilli</taxon>
        <taxon>Lactobacillales</taxon>
        <taxon>Lactobacillaceae</taxon>
        <taxon>Limosilactobacillus</taxon>
    </lineage>
</organism>
<dbReference type="InterPro" id="IPR029058">
    <property type="entry name" value="AB_hydrolase_fold"/>
</dbReference>
<comment type="caution">
    <text evidence="3">The sequence shown here is derived from an EMBL/GenBank/DDBJ whole genome shotgun (WGS) entry which is preliminary data.</text>
</comment>
<protein>
    <submittedName>
        <fullName evidence="3">Alpha/beta hydrolase</fullName>
    </submittedName>
</protein>
<feature type="domain" description="AB hydrolase-1" evidence="2">
    <location>
        <begin position="97"/>
        <end position="212"/>
    </location>
</feature>
<name>A0A9D2AKP1_9LACO</name>
<dbReference type="PANTHER" id="PTHR43358">
    <property type="entry name" value="ALPHA/BETA-HYDROLASE"/>
    <property type="match status" value="1"/>
</dbReference>
<dbReference type="PANTHER" id="PTHR43358:SF4">
    <property type="entry name" value="ALPHA_BETA HYDROLASE FOLD-1 DOMAIN-CONTAINING PROTEIN"/>
    <property type="match status" value="1"/>
</dbReference>
<dbReference type="InterPro" id="IPR000073">
    <property type="entry name" value="AB_hydrolase_1"/>
</dbReference>
<sequence>MQKTRQHHWGRWLTAIVTVLIAIWLGMGIYFFHVGMVPSHKSFVKNTHLTLRRSDSLYQQKKWFVHAKKQQWTIQSASGNYRLVADYLPASSHTNKNVVILHGFMGNKETMAAYASLFHSMGYKVLLPDARAQGKSEGKYIGYGWPERYDVRKWTNKLIKHNGQQSQVVIFGVSMGGATTMMTSGLKLPHQVKALVEDCGYTSLADELDHEAVHLYHLPKVVSTPAEASLSVVNRVANGFYTSEASSVNALHHNHLPMLFIHGSADNFVPTKMVYKNYAASKGPKQLWIVKGAGHASSYQHSPHAYKQHLEEFLNQYVK</sequence>
<keyword evidence="1" id="KW-0812">Transmembrane</keyword>
<dbReference type="AlphaFoldDB" id="A0A9D2AKP1"/>
<accession>A0A9D2AKP1</accession>
<dbReference type="SUPFAM" id="SSF53474">
    <property type="entry name" value="alpha/beta-Hydrolases"/>
    <property type="match status" value="1"/>
</dbReference>
<reference evidence="3" key="2">
    <citation type="submission" date="2021-04" db="EMBL/GenBank/DDBJ databases">
        <authorList>
            <person name="Gilroy R."/>
        </authorList>
    </citation>
    <scope>NUCLEOTIDE SEQUENCE</scope>
    <source>
        <strain evidence="3">ChiSxjej3B15-572</strain>
    </source>
</reference>
<dbReference type="Proteomes" id="UP000824231">
    <property type="component" value="Unassembled WGS sequence"/>
</dbReference>
<proteinExistence type="predicted"/>
<evidence type="ECO:0000259" key="2">
    <source>
        <dbReference type="Pfam" id="PF00561"/>
    </source>
</evidence>
<dbReference type="GO" id="GO:0016787">
    <property type="term" value="F:hydrolase activity"/>
    <property type="evidence" value="ECO:0007669"/>
    <property type="project" value="UniProtKB-KW"/>
</dbReference>
<evidence type="ECO:0000313" key="4">
    <source>
        <dbReference type="Proteomes" id="UP000824231"/>
    </source>
</evidence>
<feature type="transmembrane region" description="Helical" evidence="1">
    <location>
        <begin position="12"/>
        <end position="32"/>
    </location>
</feature>
<keyword evidence="1" id="KW-0472">Membrane</keyword>
<dbReference type="Gene3D" id="3.40.50.1820">
    <property type="entry name" value="alpha/beta hydrolase"/>
    <property type="match status" value="1"/>
</dbReference>